<dbReference type="Proteomes" id="UP000245720">
    <property type="component" value="Unassembled WGS sequence"/>
</dbReference>
<organism evidence="2 3">
    <name type="scientific">Ruminococcus flavefaciens</name>
    <dbReference type="NCBI Taxonomy" id="1265"/>
    <lineage>
        <taxon>Bacteria</taxon>
        <taxon>Bacillati</taxon>
        <taxon>Bacillota</taxon>
        <taxon>Clostridia</taxon>
        <taxon>Eubacteriales</taxon>
        <taxon>Oscillospiraceae</taxon>
        <taxon>Ruminococcus</taxon>
    </lineage>
</organism>
<dbReference type="RefSeq" id="WP_109726790.1">
    <property type="nucleotide sequence ID" value="NZ_CACVSX010000061.1"/>
</dbReference>
<dbReference type="EMBL" id="QGDI01000007">
    <property type="protein sequence ID" value="PWJ12338.1"/>
    <property type="molecule type" value="Genomic_DNA"/>
</dbReference>
<dbReference type="SUPFAM" id="SSF55729">
    <property type="entry name" value="Acyl-CoA N-acyltransferases (Nat)"/>
    <property type="match status" value="1"/>
</dbReference>
<gene>
    <name evidence="2" type="ORF">IE37_02029</name>
</gene>
<evidence type="ECO:0000313" key="3">
    <source>
        <dbReference type="Proteomes" id="UP000245720"/>
    </source>
</evidence>
<sequence length="266" mass="30534">MITLIEHEYELDRVLLNKTLSGKKMLAYMRAYGPNYEFCRFYKITDETGVGFMFIINSTLIICGDGNLEPNQEIDLFVSMNVPFRIEGDQKILEGITIPERYQVLNRTIFELIPDDTPLEAIEEHVEFNPNLPDVYKILSEGFPNIADFSLWYTDTSHRCRHGISRVFTYRNSTTASAVFDIGSTVLIGQVATNKAARGRGYAREFLKWLAKFFNGLGKRAYLLALDVRVSFYKEIGFRVAGREIVLERIDIEKDSAAKGRLEERN</sequence>
<evidence type="ECO:0000259" key="1">
    <source>
        <dbReference type="PROSITE" id="PS51186"/>
    </source>
</evidence>
<dbReference type="InterPro" id="IPR016181">
    <property type="entry name" value="Acyl_CoA_acyltransferase"/>
</dbReference>
<dbReference type="Gene3D" id="3.40.630.30">
    <property type="match status" value="1"/>
</dbReference>
<dbReference type="InterPro" id="IPR000182">
    <property type="entry name" value="GNAT_dom"/>
</dbReference>
<feature type="domain" description="N-acetyltransferase" evidence="1">
    <location>
        <begin position="123"/>
        <end position="259"/>
    </location>
</feature>
<dbReference type="PROSITE" id="PS51186">
    <property type="entry name" value="GNAT"/>
    <property type="match status" value="1"/>
</dbReference>
<dbReference type="OrthoDB" id="1862200at2"/>
<evidence type="ECO:0000313" key="2">
    <source>
        <dbReference type="EMBL" id="PWJ12338.1"/>
    </source>
</evidence>
<comment type="caution">
    <text evidence="2">The sequence shown here is derived from an EMBL/GenBank/DDBJ whole genome shotgun (WGS) entry which is preliminary data.</text>
</comment>
<dbReference type="STRING" id="1265.SAMN02910280_2872"/>
<name>A0A315YLA6_RUMFL</name>
<reference evidence="2 3" key="1">
    <citation type="submission" date="2018-05" db="EMBL/GenBank/DDBJ databases">
        <title>The Hungate 1000. A catalogue of reference genomes from the rumen microbiome.</title>
        <authorList>
            <person name="Kelly W."/>
        </authorList>
    </citation>
    <scope>NUCLEOTIDE SEQUENCE [LARGE SCALE GENOMIC DNA]</scope>
    <source>
        <strain evidence="2 3">SAb67</strain>
    </source>
</reference>
<dbReference type="GO" id="GO:0016747">
    <property type="term" value="F:acyltransferase activity, transferring groups other than amino-acyl groups"/>
    <property type="evidence" value="ECO:0007669"/>
    <property type="project" value="InterPro"/>
</dbReference>
<proteinExistence type="predicted"/>
<dbReference type="AlphaFoldDB" id="A0A315YLA6"/>
<protein>
    <submittedName>
        <fullName evidence="2">Acetyltransferase (GNAT) domain-containing protein</fullName>
    </submittedName>
</protein>
<keyword evidence="2" id="KW-0808">Transferase</keyword>
<accession>A0A315YLA6</accession>